<proteinExistence type="inferred from homology"/>
<dbReference type="InterPro" id="IPR002376">
    <property type="entry name" value="Formyl_transf_N"/>
</dbReference>
<evidence type="ECO:0000256" key="2">
    <source>
        <dbReference type="ARBA" id="ARBA00012254"/>
    </source>
</evidence>
<organism evidence="11 12">
    <name type="scientific">Eremothecium cymbalariae (strain CBS 270.75 / DBVPG 7215 / KCTC 17166 / NRRL Y-17582)</name>
    <name type="common">Yeast</name>
    <dbReference type="NCBI Taxonomy" id="931890"/>
    <lineage>
        <taxon>Eukaryota</taxon>
        <taxon>Fungi</taxon>
        <taxon>Dikarya</taxon>
        <taxon>Ascomycota</taxon>
        <taxon>Saccharomycotina</taxon>
        <taxon>Saccharomycetes</taxon>
        <taxon>Saccharomycetales</taxon>
        <taxon>Saccharomycetaceae</taxon>
        <taxon>Eremothecium</taxon>
    </lineage>
</organism>
<evidence type="ECO:0000256" key="6">
    <source>
        <dbReference type="ARBA" id="ARBA00038440"/>
    </source>
</evidence>
<dbReference type="Proteomes" id="UP000006790">
    <property type="component" value="Chromosome 5"/>
</dbReference>
<evidence type="ECO:0000313" key="12">
    <source>
        <dbReference type="Proteomes" id="UP000006790"/>
    </source>
</evidence>
<dbReference type="SUPFAM" id="SSF53328">
    <property type="entry name" value="Formyltransferase"/>
    <property type="match status" value="1"/>
</dbReference>
<dbReference type="PANTHER" id="PTHR43369">
    <property type="entry name" value="PHOSPHORIBOSYLGLYCINAMIDE FORMYLTRANSFERASE"/>
    <property type="match status" value="1"/>
</dbReference>
<dbReference type="Pfam" id="PF00551">
    <property type="entry name" value="Formyl_trans_N"/>
    <property type="match status" value="1"/>
</dbReference>
<reference evidence="11 12" key="1">
    <citation type="journal article" date="2011" name="G3 (Bethesda)">
        <title>Genome evolution in the Eremothecium clade of the Saccharomyces complex revealed by comparative genomics.</title>
        <authorList>
            <person name="Wendland J."/>
            <person name="Walther A."/>
        </authorList>
    </citation>
    <scope>NUCLEOTIDE SEQUENCE [LARGE SCALE GENOMIC DNA]</scope>
    <source>
        <strain evidence="12">CBS 270.75 / DBVPG 7215 / KCTC 17166 / NRRL Y-17582</strain>
    </source>
</reference>
<dbReference type="EMBL" id="CP002501">
    <property type="protein sequence ID" value="AET40208.1"/>
    <property type="molecule type" value="Genomic_DNA"/>
</dbReference>
<evidence type="ECO:0000313" key="11">
    <source>
        <dbReference type="EMBL" id="AET40208.1"/>
    </source>
</evidence>
<keyword evidence="4" id="KW-0808">Transferase</keyword>
<dbReference type="GO" id="GO:0005737">
    <property type="term" value="C:cytoplasm"/>
    <property type="evidence" value="ECO:0007669"/>
    <property type="project" value="TreeGrafter"/>
</dbReference>
<dbReference type="KEGG" id="erc:Ecym_5459"/>
<dbReference type="NCBIfam" id="TIGR00639">
    <property type="entry name" value="PurN"/>
    <property type="match status" value="1"/>
</dbReference>
<evidence type="ECO:0000256" key="1">
    <source>
        <dbReference type="ARBA" id="ARBA00005054"/>
    </source>
</evidence>
<sequence length="215" mass="23524">MGAPRVTVLISGSGSNLQALIDARDQGRLPVTFVNVISSSAKAYGLKRAAKHGIASQVHSLYKYKKGIPKEEVEQCARARIQFEEDLAELILKDSPDLVVCAGWLLILGPTFLKKLRGISIINLHPALPGAFDCTTHAIEMAWLKCNEEQKPIVAGCMVHYVIEEVDKGEPLIVKKLNITPGGETLAEYEQRVHEVEHVAIVEGVIKALQQNGKL</sequence>
<comment type="catalytic activity">
    <reaction evidence="9">
        <text>N(1)-(5-phospho-beta-D-ribosyl)glycinamide + (6R)-10-formyltetrahydrofolate = N(2)-formyl-N(1)-(5-phospho-beta-D-ribosyl)glycinamide + (6S)-5,6,7,8-tetrahydrofolate + H(+)</text>
        <dbReference type="Rhea" id="RHEA:15053"/>
        <dbReference type="ChEBI" id="CHEBI:15378"/>
        <dbReference type="ChEBI" id="CHEBI:57453"/>
        <dbReference type="ChEBI" id="CHEBI:143788"/>
        <dbReference type="ChEBI" id="CHEBI:147286"/>
        <dbReference type="ChEBI" id="CHEBI:195366"/>
        <dbReference type="EC" id="2.1.2.2"/>
    </reaction>
</comment>
<dbReference type="GO" id="GO:0006189">
    <property type="term" value="P:'de novo' IMP biosynthetic process"/>
    <property type="evidence" value="ECO:0007669"/>
    <property type="project" value="UniProtKB-UniPathway"/>
</dbReference>
<comment type="pathway">
    <text evidence="1">Purine metabolism; IMP biosynthesis via de novo pathway; N(2)-formyl-N(1)-(5-phospho-D-ribosyl)glycinamide from N(1)-(5-phospho-D-ribosyl)glycinamide (10-formyl THF route): step 1/1.</text>
</comment>
<gene>
    <name evidence="11" type="ordered locus">Ecym_5459</name>
</gene>
<dbReference type="PROSITE" id="PS00373">
    <property type="entry name" value="GART"/>
    <property type="match status" value="1"/>
</dbReference>
<dbReference type="GO" id="GO:0004644">
    <property type="term" value="F:phosphoribosylglycinamide formyltransferase activity"/>
    <property type="evidence" value="ECO:0007669"/>
    <property type="project" value="UniProtKB-EC"/>
</dbReference>
<dbReference type="FunFam" id="3.40.50.170:FF:000009">
    <property type="entry name" value="Phosphoribosylglycinamide formyltransferase (Eurofung)"/>
    <property type="match status" value="1"/>
</dbReference>
<comment type="similarity">
    <text evidence="6">Belongs to the GART family.</text>
</comment>
<dbReference type="FunCoup" id="I6NDR6">
    <property type="interactions" value="202"/>
</dbReference>
<evidence type="ECO:0000256" key="9">
    <source>
        <dbReference type="ARBA" id="ARBA00047664"/>
    </source>
</evidence>
<evidence type="ECO:0000256" key="8">
    <source>
        <dbReference type="ARBA" id="ARBA00041682"/>
    </source>
</evidence>
<dbReference type="OrthoDB" id="5575075at2759"/>
<dbReference type="RefSeq" id="XP_003647025.1">
    <property type="nucleotide sequence ID" value="XM_003646977.1"/>
</dbReference>
<dbReference type="OMA" id="HYVDEGM"/>
<dbReference type="InterPro" id="IPR036477">
    <property type="entry name" value="Formyl_transf_N_sf"/>
</dbReference>
<name>I6NDR6_ERECY</name>
<evidence type="ECO:0000256" key="5">
    <source>
        <dbReference type="ARBA" id="ARBA00022755"/>
    </source>
</evidence>
<dbReference type="AlphaFoldDB" id="I6NDR6"/>
<dbReference type="GeneID" id="11472034"/>
<accession>I6NDR6</accession>
<dbReference type="UniPathway" id="UPA00074">
    <property type="reaction ID" value="UER00126"/>
</dbReference>
<keyword evidence="5" id="KW-0658">Purine biosynthesis</keyword>
<feature type="domain" description="Formyl transferase N-terminal" evidence="10">
    <location>
        <begin position="5"/>
        <end position="203"/>
    </location>
</feature>
<dbReference type="Gene3D" id="3.40.50.170">
    <property type="entry name" value="Formyl transferase, N-terminal domain"/>
    <property type="match status" value="1"/>
</dbReference>
<evidence type="ECO:0000256" key="3">
    <source>
        <dbReference type="ARBA" id="ARBA00022076"/>
    </source>
</evidence>
<dbReference type="InParanoid" id="I6NDR6"/>
<dbReference type="EC" id="2.1.2.2" evidence="2"/>
<dbReference type="PANTHER" id="PTHR43369:SF2">
    <property type="entry name" value="PHOSPHORIBOSYLGLYCINAMIDE FORMYLTRANSFERASE"/>
    <property type="match status" value="1"/>
</dbReference>
<protein>
    <recommendedName>
        <fullName evidence="3">Phosphoribosylglycinamide formyltransferase</fullName>
        <ecNumber evidence="2">2.1.2.2</ecNumber>
    </recommendedName>
    <alternativeName>
        <fullName evidence="8">5'-phosphoribosylglycinamide transformylase</fullName>
    </alternativeName>
    <alternativeName>
        <fullName evidence="7">GAR transformylase</fullName>
    </alternativeName>
</protein>
<dbReference type="GO" id="GO:0046084">
    <property type="term" value="P:adenine biosynthetic process"/>
    <property type="evidence" value="ECO:0007669"/>
    <property type="project" value="EnsemblFungi"/>
</dbReference>
<evidence type="ECO:0000259" key="10">
    <source>
        <dbReference type="Pfam" id="PF00551"/>
    </source>
</evidence>
<evidence type="ECO:0000256" key="7">
    <source>
        <dbReference type="ARBA" id="ARBA00041324"/>
    </source>
</evidence>
<dbReference type="STRING" id="931890.I6NDR6"/>
<dbReference type="InterPro" id="IPR001555">
    <property type="entry name" value="GART_AS"/>
</dbReference>
<keyword evidence="12" id="KW-1185">Reference proteome</keyword>
<dbReference type="InterPro" id="IPR004607">
    <property type="entry name" value="GART"/>
</dbReference>
<dbReference type="eggNOG" id="KOG3076">
    <property type="taxonomic scope" value="Eukaryota"/>
</dbReference>
<evidence type="ECO:0000256" key="4">
    <source>
        <dbReference type="ARBA" id="ARBA00022679"/>
    </source>
</evidence>
<dbReference type="HOGENOM" id="CLU_038395_0_1_1"/>